<dbReference type="InterPro" id="IPR005532">
    <property type="entry name" value="SUMF_dom"/>
</dbReference>
<evidence type="ECO:0000256" key="1">
    <source>
        <dbReference type="SAM" id="SignalP"/>
    </source>
</evidence>
<comment type="caution">
    <text evidence="3">The sequence shown here is derived from an EMBL/GenBank/DDBJ whole genome shotgun (WGS) entry which is preliminary data.</text>
</comment>
<dbReference type="Gene3D" id="3.90.1580.10">
    <property type="entry name" value="paralog of FGE (formylglycine-generating enzyme)"/>
    <property type="match status" value="1"/>
</dbReference>
<dbReference type="EMBL" id="AQPH01000080">
    <property type="protein sequence ID" value="EPY00600.1"/>
    <property type="molecule type" value="Genomic_DNA"/>
</dbReference>
<name>S9TQ15_MAGFU</name>
<feature type="domain" description="Sulfatase-modifying factor enzyme-like" evidence="2">
    <location>
        <begin position="22"/>
        <end position="235"/>
    </location>
</feature>
<gene>
    <name evidence="3" type="ORF">K678_15314</name>
</gene>
<dbReference type="Proteomes" id="UP000015350">
    <property type="component" value="Unassembled WGS sequence"/>
</dbReference>
<feature type="signal peptide" evidence="1">
    <location>
        <begin position="1"/>
        <end position="24"/>
    </location>
</feature>
<dbReference type="PATRIC" id="fig|1316936.3.peg.3051"/>
<dbReference type="SUPFAM" id="SSF56436">
    <property type="entry name" value="C-type lectin-like"/>
    <property type="match status" value="1"/>
</dbReference>
<evidence type="ECO:0000259" key="2">
    <source>
        <dbReference type="Pfam" id="PF03781"/>
    </source>
</evidence>
<evidence type="ECO:0000313" key="4">
    <source>
        <dbReference type="Proteomes" id="UP000015350"/>
    </source>
</evidence>
<accession>S9TQ15</accession>
<dbReference type="PANTHER" id="PTHR23150">
    <property type="entry name" value="SULFATASE MODIFYING FACTOR 1, 2"/>
    <property type="match status" value="1"/>
</dbReference>
<sequence>MPITVRRALLISLTLALIPAAGMAESGKRAPCPRCPALATVPAAPPLIPHPFSLTRTEITFDQWQACVADLACRGGQDDHGWGRGARPVINVTWDDASAYAGWLGEKLGRACRLPTEVEWEYAARAGTRTGFWWGDTPGRGRANCRDCLGDKPPYGTRPVASFAANPWGLFDMNGNVWEWTATCADPASGQGAPSQCRDRTIKGGSWYYYSKMSRAESRASNDSRQWSYNIGIRILCERP</sequence>
<dbReference type="STRING" id="1316936.K678_15314"/>
<evidence type="ECO:0000313" key="3">
    <source>
        <dbReference type="EMBL" id="EPY00600.1"/>
    </source>
</evidence>
<dbReference type="RefSeq" id="WP_021133349.1">
    <property type="nucleotide sequence ID" value="NZ_AQPH01000080.1"/>
</dbReference>
<dbReference type="Pfam" id="PF03781">
    <property type="entry name" value="FGE-sulfatase"/>
    <property type="match status" value="1"/>
</dbReference>
<protein>
    <recommendedName>
        <fullName evidence="2">Sulfatase-modifying factor enzyme-like domain-containing protein</fullName>
    </recommendedName>
</protein>
<dbReference type="InterPro" id="IPR051043">
    <property type="entry name" value="Sulfatase_Mod_Factor_Kinase"/>
</dbReference>
<dbReference type="GO" id="GO:0120147">
    <property type="term" value="F:formylglycine-generating oxidase activity"/>
    <property type="evidence" value="ECO:0007669"/>
    <property type="project" value="TreeGrafter"/>
</dbReference>
<keyword evidence="1" id="KW-0732">Signal</keyword>
<organism evidence="3 4">
    <name type="scientific">Magnetospirillum fulvum MGU-K5</name>
    <dbReference type="NCBI Taxonomy" id="1316936"/>
    <lineage>
        <taxon>Bacteria</taxon>
        <taxon>Pseudomonadati</taxon>
        <taxon>Pseudomonadota</taxon>
        <taxon>Alphaproteobacteria</taxon>
        <taxon>Rhodospirillales</taxon>
        <taxon>Rhodospirillaceae</taxon>
        <taxon>Magnetospirillum</taxon>
    </lineage>
</organism>
<dbReference type="InterPro" id="IPR042095">
    <property type="entry name" value="SUMF_sf"/>
</dbReference>
<proteinExistence type="predicted"/>
<dbReference type="eggNOG" id="COG1262">
    <property type="taxonomic scope" value="Bacteria"/>
</dbReference>
<dbReference type="InterPro" id="IPR016187">
    <property type="entry name" value="CTDL_fold"/>
</dbReference>
<dbReference type="PANTHER" id="PTHR23150:SF35">
    <property type="entry name" value="BLL6746 PROTEIN"/>
    <property type="match status" value="1"/>
</dbReference>
<reference evidence="3 4" key="1">
    <citation type="submission" date="2013-04" db="EMBL/GenBank/DDBJ databases">
        <authorList>
            <person name="Kuznetsov B."/>
            <person name="Ivanovsky R."/>
        </authorList>
    </citation>
    <scope>NUCLEOTIDE SEQUENCE [LARGE SCALE GENOMIC DNA]</scope>
    <source>
        <strain evidence="3 4">MGU-K5</strain>
    </source>
</reference>
<feature type="chain" id="PRO_5004570435" description="Sulfatase-modifying factor enzyme-like domain-containing protein" evidence="1">
    <location>
        <begin position="25"/>
        <end position="240"/>
    </location>
</feature>
<dbReference type="AlphaFoldDB" id="S9TQ15"/>
<dbReference type="OrthoDB" id="9768004at2"/>